<name>A0A3B4E5K4_PYGNA</name>
<evidence type="ECO:0008006" key="4">
    <source>
        <dbReference type="Google" id="ProtNLM"/>
    </source>
</evidence>
<dbReference type="PANTHER" id="PTHR17463:SF0">
    <property type="entry name" value="SCRAPIE-RESPONSIVE PROTEIN 1"/>
    <property type="match status" value="1"/>
</dbReference>
<reference evidence="2 3" key="1">
    <citation type="submission" date="2020-10" db="EMBL/GenBank/DDBJ databases">
        <title>Pygocentrus nattereri (red-bellied piranha) genome, fPygNat1, primary haplotype.</title>
        <authorList>
            <person name="Myers G."/>
            <person name="Meyer A."/>
            <person name="Karagic N."/>
            <person name="Pippel M."/>
            <person name="Winkler S."/>
            <person name="Tracey A."/>
            <person name="Wood J."/>
            <person name="Formenti G."/>
            <person name="Howe K."/>
            <person name="Fedrigo O."/>
            <person name="Jarvis E.D."/>
        </authorList>
    </citation>
    <scope>NUCLEOTIDE SEQUENCE [LARGE SCALE GENOMIC DNA]</scope>
</reference>
<dbReference type="GO" id="GO:0044306">
    <property type="term" value="C:neuron projection terminus"/>
    <property type="evidence" value="ECO:0007669"/>
    <property type="project" value="TreeGrafter"/>
</dbReference>
<dbReference type="STRING" id="42514.ENSPNAP00000031050"/>
<dbReference type="GeneTree" id="ENSGT00390000009191"/>
<evidence type="ECO:0000313" key="3">
    <source>
        <dbReference type="Proteomes" id="UP001501920"/>
    </source>
</evidence>
<evidence type="ECO:0000313" key="2">
    <source>
        <dbReference type="Ensembl" id="ENSPNAP00000031050.1"/>
    </source>
</evidence>
<keyword evidence="1" id="KW-0812">Transmembrane</keyword>
<gene>
    <name evidence="2" type="primary">SCRG1</name>
</gene>
<keyword evidence="3" id="KW-1185">Reference proteome</keyword>
<sequence>MKLNQKQLFKKVFKYTLNRAELRHSLTTQHSTQENTHIHTQDKMKVLLLVAILLLGLHAGTALPLNRWSCYRKVLKDRNCHNVVSGLEMMRPIDSLQNHYWEDKSCDMVCYCNFSELLCCPRDIFFGPKISFVIPCDTAEAGV</sequence>
<keyword evidence="1" id="KW-0472">Membrane</keyword>
<dbReference type="PANTHER" id="PTHR17463">
    <property type="entry name" value="SCRAPIE-RESPONSIVE PROTEIN 1 SCRG1"/>
    <property type="match status" value="1"/>
</dbReference>
<reference evidence="2" key="2">
    <citation type="submission" date="2025-08" db="UniProtKB">
        <authorList>
            <consortium name="Ensembl"/>
        </authorList>
    </citation>
    <scope>IDENTIFICATION</scope>
</reference>
<dbReference type="Proteomes" id="UP001501920">
    <property type="component" value="Chromosome 5"/>
</dbReference>
<reference evidence="2" key="3">
    <citation type="submission" date="2025-09" db="UniProtKB">
        <authorList>
            <consortium name="Ensembl"/>
        </authorList>
    </citation>
    <scope>IDENTIFICATION</scope>
</reference>
<feature type="transmembrane region" description="Helical" evidence="1">
    <location>
        <begin position="46"/>
        <end position="65"/>
    </location>
</feature>
<accession>A0A3B4E5K4</accession>
<dbReference type="InterPro" id="IPR028063">
    <property type="entry name" value="SCRG1"/>
</dbReference>
<dbReference type="OMA" id="QENTHIH"/>
<proteinExistence type="predicted"/>
<organism evidence="2 3">
    <name type="scientific">Pygocentrus nattereri</name>
    <name type="common">Red-bellied piranha</name>
    <dbReference type="NCBI Taxonomy" id="42514"/>
    <lineage>
        <taxon>Eukaryota</taxon>
        <taxon>Metazoa</taxon>
        <taxon>Chordata</taxon>
        <taxon>Craniata</taxon>
        <taxon>Vertebrata</taxon>
        <taxon>Euteleostomi</taxon>
        <taxon>Actinopterygii</taxon>
        <taxon>Neopterygii</taxon>
        <taxon>Teleostei</taxon>
        <taxon>Ostariophysi</taxon>
        <taxon>Characiformes</taxon>
        <taxon>Characoidei</taxon>
        <taxon>Pygocentrus</taxon>
    </lineage>
</organism>
<protein>
    <recommendedName>
        <fullName evidence="4">Stimulator of chondrogenesis 1</fullName>
    </recommendedName>
</protein>
<keyword evidence="1" id="KW-1133">Transmembrane helix</keyword>
<dbReference type="Pfam" id="PF15224">
    <property type="entry name" value="SCRG1"/>
    <property type="match status" value="1"/>
</dbReference>
<dbReference type="GO" id="GO:0005794">
    <property type="term" value="C:Golgi apparatus"/>
    <property type="evidence" value="ECO:0007669"/>
    <property type="project" value="TreeGrafter"/>
</dbReference>
<dbReference type="AlphaFoldDB" id="A0A3B4E5K4"/>
<evidence type="ECO:0000256" key="1">
    <source>
        <dbReference type="SAM" id="Phobius"/>
    </source>
</evidence>
<dbReference type="Ensembl" id="ENSPNAT00000036505.2">
    <property type="protein sequence ID" value="ENSPNAP00000031050.1"/>
    <property type="gene ID" value="ENSPNAG00000018171.2"/>
</dbReference>